<evidence type="ECO:0000313" key="2">
    <source>
        <dbReference type="Proteomes" id="UP000297299"/>
    </source>
</evidence>
<dbReference type="AlphaFoldDB" id="A0A4Y8D1W5"/>
<gene>
    <name evidence="1" type="ORF">BOTCAL_0159g00140</name>
</gene>
<dbReference type="EMBL" id="PHWZ01000159">
    <property type="protein sequence ID" value="TEY62643.1"/>
    <property type="molecule type" value="Genomic_DNA"/>
</dbReference>
<sequence length="75" mass="8556">MSFEVFLFANGSCVEAVPNHQFVVEYFICQSSNRVDNKNFEDVEEANIIEMVNTGQGQVEMPYEPNKNCDVMLKS</sequence>
<comment type="caution">
    <text evidence="1">The sequence shown here is derived from an EMBL/GenBank/DDBJ whole genome shotgun (WGS) entry which is preliminary data.</text>
</comment>
<dbReference type="Proteomes" id="UP000297299">
    <property type="component" value="Unassembled WGS sequence"/>
</dbReference>
<name>A0A4Y8D1W5_9HELO</name>
<organism evidence="1 2">
    <name type="scientific">Botryotinia calthae</name>
    <dbReference type="NCBI Taxonomy" id="38488"/>
    <lineage>
        <taxon>Eukaryota</taxon>
        <taxon>Fungi</taxon>
        <taxon>Dikarya</taxon>
        <taxon>Ascomycota</taxon>
        <taxon>Pezizomycotina</taxon>
        <taxon>Leotiomycetes</taxon>
        <taxon>Helotiales</taxon>
        <taxon>Sclerotiniaceae</taxon>
        <taxon>Botryotinia</taxon>
    </lineage>
</organism>
<proteinExistence type="predicted"/>
<protein>
    <submittedName>
        <fullName evidence="1">Uncharacterized protein</fullName>
    </submittedName>
</protein>
<accession>A0A4Y8D1W5</accession>
<reference evidence="1 2" key="1">
    <citation type="submission" date="2017-11" db="EMBL/GenBank/DDBJ databases">
        <title>Comparative genomics of Botrytis spp.</title>
        <authorList>
            <person name="Valero-Jimenez C.A."/>
            <person name="Tapia P."/>
            <person name="Veloso J."/>
            <person name="Silva-Moreno E."/>
            <person name="Staats M."/>
            <person name="Valdes J.H."/>
            <person name="Van Kan J.A.L."/>
        </authorList>
    </citation>
    <scope>NUCLEOTIDE SEQUENCE [LARGE SCALE GENOMIC DNA]</scope>
    <source>
        <strain evidence="1 2">MUCL2830</strain>
    </source>
</reference>
<evidence type="ECO:0000313" key="1">
    <source>
        <dbReference type="EMBL" id="TEY62643.1"/>
    </source>
</evidence>
<keyword evidence="2" id="KW-1185">Reference proteome</keyword>